<evidence type="ECO:0000256" key="5">
    <source>
        <dbReference type="ARBA" id="ARBA00022777"/>
    </source>
</evidence>
<comment type="similarity">
    <text evidence="1">Belongs to the PI3/PI4-kinase family. Type II PI4K subfamily.</text>
</comment>
<dbReference type="FunCoup" id="A0A2K1K3F5">
    <property type="interactions" value="1355"/>
</dbReference>
<dbReference type="InterPro" id="IPR044571">
    <property type="entry name" value="P4KG1-8"/>
</dbReference>
<protein>
    <recommendedName>
        <fullName evidence="2">1-phosphatidylinositol 4-kinase</fullName>
        <ecNumber evidence="2">2.7.1.67</ecNumber>
    </recommendedName>
</protein>
<evidence type="ECO:0000256" key="4">
    <source>
        <dbReference type="ARBA" id="ARBA00022741"/>
    </source>
</evidence>
<evidence type="ECO:0000256" key="1">
    <source>
        <dbReference type="ARBA" id="ARBA00008941"/>
    </source>
</evidence>
<dbReference type="Gramene" id="Pp3c9_16810V3.2">
    <property type="protein sequence ID" value="Pp3c9_16810V3.2"/>
    <property type="gene ID" value="Pp3c9_16810"/>
</dbReference>
<evidence type="ECO:0000313" key="11">
    <source>
        <dbReference type="Proteomes" id="UP000006727"/>
    </source>
</evidence>
<feature type="domain" description="Ubiquitin-like" evidence="7">
    <location>
        <begin position="106"/>
        <end position="181"/>
    </location>
</feature>
<dbReference type="InterPro" id="IPR000626">
    <property type="entry name" value="Ubiquitin-like_dom"/>
</dbReference>
<dbReference type="KEGG" id="ppp:112286386"/>
<dbReference type="PaxDb" id="3218-PP1S78_86V6.1"/>
<dbReference type="Gene3D" id="1.10.1070.20">
    <property type="match status" value="1"/>
</dbReference>
<dbReference type="CDD" id="cd17039">
    <property type="entry name" value="Ubl_ubiquitin_like"/>
    <property type="match status" value="1"/>
</dbReference>
<accession>A0A2K1K3F5</accession>
<reference evidence="9 11" key="2">
    <citation type="journal article" date="2018" name="Plant J.">
        <title>The Physcomitrella patens chromosome-scale assembly reveals moss genome structure and evolution.</title>
        <authorList>
            <person name="Lang D."/>
            <person name="Ullrich K.K."/>
            <person name="Murat F."/>
            <person name="Fuchs J."/>
            <person name="Jenkins J."/>
            <person name="Haas F.B."/>
            <person name="Piednoel M."/>
            <person name="Gundlach H."/>
            <person name="Van Bel M."/>
            <person name="Meyberg R."/>
            <person name="Vives C."/>
            <person name="Morata J."/>
            <person name="Symeonidi A."/>
            <person name="Hiss M."/>
            <person name="Muchero W."/>
            <person name="Kamisugi Y."/>
            <person name="Saleh O."/>
            <person name="Blanc G."/>
            <person name="Decker E.L."/>
            <person name="van Gessel N."/>
            <person name="Grimwood J."/>
            <person name="Hayes R.D."/>
            <person name="Graham S.W."/>
            <person name="Gunter L.E."/>
            <person name="McDaniel S.F."/>
            <person name="Hoernstein S.N.W."/>
            <person name="Larsson A."/>
            <person name="Li F.W."/>
            <person name="Perroud P.F."/>
            <person name="Phillips J."/>
            <person name="Ranjan P."/>
            <person name="Rokshar D.S."/>
            <person name="Rothfels C.J."/>
            <person name="Schneider L."/>
            <person name="Shu S."/>
            <person name="Stevenson D.W."/>
            <person name="Thummler F."/>
            <person name="Tillich M."/>
            <person name="Villarreal Aguilar J.C."/>
            <person name="Widiez T."/>
            <person name="Wong G.K."/>
            <person name="Wymore A."/>
            <person name="Zhang Y."/>
            <person name="Zimmer A.D."/>
            <person name="Quatrano R.S."/>
            <person name="Mayer K.F.X."/>
            <person name="Goodstein D."/>
            <person name="Casacuberta J.M."/>
            <person name="Vandepoele K."/>
            <person name="Reski R."/>
            <person name="Cuming A.C."/>
            <person name="Tuskan G.A."/>
            <person name="Maumus F."/>
            <person name="Salse J."/>
            <person name="Schmutz J."/>
            <person name="Rensing S.A."/>
        </authorList>
    </citation>
    <scope>NUCLEOTIDE SEQUENCE [LARGE SCALE GENOMIC DNA]</scope>
    <source>
        <strain evidence="10 11">cv. Gransden 2004</strain>
    </source>
</reference>
<dbReference type="EMBL" id="ABEU02000009">
    <property type="protein sequence ID" value="PNR48313.1"/>
    <property type="molecule type" value="Genomic_DNA"/>
</dbReference>
<dbReference type="InterPro" id="IPR000403">
    <property type="entry name" value="PI3/4_kinase_cat_dom"/>
</dbReference>
<dbReference type="GO" id="GO:0004430">
    <property type="term" value="F:1-phosphatidylinositol 4-kinase activity"/>
    <property type="evidence" value="ECO:0007669"/>
    <property type="project" value="UniProtKB-EC"/>
</dbReference>
<sequence length="597" mass="67008">MAASGLVMSPAEAFSPAVRRALPSMEAIQIYLATLGSDVVIPMQVLRSDTIASVKMRIQAYKGFYTRQQRLVYGGRELTRNDRLIRDYGVSNGEMLHLVLHLSNIVDVTIKSIDGKEYVFKVERSRCVRDLKKRISEKEGLDLDAQQLVLRGQNLEDQKCIDELCLQDDAVVHLILRRSSKVRTKVVGRDVELSVTAEEPAIAKEKPLPEEIHEAMPTEKPKYTIPHRQLSYNFKNEGTIKNEVKPQNILEPACGILRYQIADVLIDVLEQAKAGLQGGYAPALASEGSGGAYFLKNSYGVDNVAIFKPVDEEPLAINNPRGFAKIPRVSSSEGLKKGTRVGEGAMREVAAYLLDHPKEGPRTSFKKQPIGFSGVPPTMMVRCAHEAFRYSDDAWDLPKKPKLGSLQQFVRAFSSCEDMGTAKFEVEEVHKIAVLDMRLANTDRNGGNILVCRDENNGMKLVPIDHGYCLPEKFEDVTFEWIYWSQAEEPFSPSTLKYIESLDAEEDLALLKKHGWSLRTSCKRVFRLSTMLLKKSAAAGLTPYEIGSMMCRETLYKKSVMEEMIEEVEDKLPTSATERDFLNAMSATMDSRINKRK</sequence>
<reference evidence="10" key="3">
    <citation type="submission" date="2020-12" db="UniProtKB">
        <authorList>
            <consortium name="EnsemblPlants"/>
        </authorList>
    </citation>
    <scope>IDENTIFICATION</scope>
</reference>
<evidence type="ECO:0000256" key="6">
    <source>
        <dbReference type="ARBA" id="ARBA00022840"/>
    </source>
</evidence>
<keyword evidence="4" id="KW-0547">Nucleotide-binding</keyword>
<evidence type="ECO:0000256" key="3">
    <source>
        <dbReference type="ARBA" id="ARBA00022679"/>
    </source>
</evidence>
<dbReference type="PROSITE" id="PS50053">
    <property type="entry name" value="UBIQUITIN_2"/>
    <property type="match status" value="2"/>
</dbReference>
<dbReference type="Proteomes" id="UP000006727">
    <property type="component" value="Chromosome 9"/>
</dbReference>
<dbReference type="PRINTS" id="PR00348">
    <property type="entry name" value="UBIQUITIN"/>
</dbReference>
<feature type="domain" description="PI3K/PI4K catalytic" evidence="8">
    <location>
        <begin position="279"/>
        <end position="580"/>
    </location>
</feature>
<dbReference type="Pfam" id="PF00240">
    <property type="entry name" value="ubiquitin"/>
    <property type="match status" value="2"/>
</dbReference>
<keyword evidence="5" id="KW-0418">Kinase</keyword>
<name>A0A2K1K3F5_PHYPA</name>
<gene>
    <name evidence="10" type="primary">LOC112286386</name>
    <name evidence="9" type="ORF">PHYPA_012789</name>
</gene>
<evidence type="ECO:0000313" key="10">
    <source>
        <dbReference type="EnsemblPlants" id="Pp3c9_16810V3.1"/>
    </source>
</evidence>
<dbReference type="GO" id="GO:0005524">
    <property type="term" value="F:ATP binding"/>
    <property type="evidence" value="ECO:0007669"/>
    <property type="project" value="UniProtKB-KW"/>
</dbReference>
<evidence type="ECO:0000256" key="2">
    <source>
        <dbReference type="ARBA" id="ARBA00012169"/>
    </source>
</evidence>
<dbReference type="GeneID" id="112286386"/>
<keyword evidence="3" id="KW-0808">Transferase</keyword>
<proteinExistence type="inferred from homology"/>
<dbReference type="Pfam" id="PF00454">
    <property type="entry name" value="PI3_PI4_kinase"/>
    <property type="match status" value="1"/>
</dbReference>
<dbReference type="PANTHER" id="PTHR45800">
    <property type="entry name" value="PHOSPHATIDYLINOSITOL 4-KINASE GAMMA"/>
    <property type="match status" value="1"/>
</dbReference>
<dbReference type="EnsemblPlants" id="Pp3c9_16810V3.2">
    <property type="protein sequence ID" value="Pp3c9_16810V3.2"/>
    <property type="gene ID" value="Pp3c9_16810"/>
</dbReference>
<dbReference type="AlphaFoldDB" id="A0A2K1K3F5"/>
<dbReference type="PROSITE" id="PS50290">
    <property type="entry name" value="PI3_4_KINASE_3"/>
    <property type="match status" value="1"/>
</dbReference>
<dbReference type="Gramene" id="Pp3c9_16810V3.1">
    <property type="protein sequence ID" value="Pp3c9_16810V3.1"/>
    <property type="gene ID" value="Pp3c9_16810"/>
</dbReference>
<dbReference type="EC" id="2.7.1.67" evidence="2"/>
<evidence type="ECO:0000259" key="7">
    <source>
        <dbReference type="PROSITE" id="PS50053"/>
    </source>
</evidence>
<keyword evidence="11" id="KW-1185">Reference proteome</keyword>
<dbReference type="OrthoDB" id="5839at2759"/>
<dbReference type="EnsemblPlants" id="Pp3c9_16810V3.1">
    <property type="protein sequence ID" value="Pp3c9_16810V3.1"/>
    <property type="gene ID" value="Pp3c9_16810"/>
</dbReference>
<reference evidence="9 11" key="1">
    <citation type="journal article" date="2008" name="Science">
        <title>The Physcomitrella genome reveals evolutionary insights into the conquest of land by plants.</title>
        <authorList>
            <person name="Rensing S."/>
            <person name="Lang D."/>
            <person name="Zimmer A."/>
            <person name="Terry A."/>
            <person name="Salamov A."/>
            <person name="Shapiro H."/>
            <person name="Nishiyama T."/>
            <person name="Perroud P.-F."/>
            <person name="Lindquist E."/>
            <person name="Kamisugi Y."/>
            <person name="Tanahashi T."/>
            <person name="Sakakibara K."/>
            <person name="Fujita T."/>
            <person name="Oishi K."/>
            <person name="Shin-I T."/>
            <person name="Kuroki Y."/>
            <person name="Toyoda A."/>
            <person name="Suzuki Y."/>
            <person name="Hashimoto A."/>
            <person name="Yamaguchi K."/>
            <person name="Sugano A."/>
            <person name="Kohara Y."/>
            <person name="Fujiyama A."/>
            <person name="Anterola A."/>
            <person name="Aoki S."/>
            <person name="Ashton N."/>
            <person name="Barbazuk W.B."/>
            <person name="Barker E."/>
            <person name="Bennetzen J."/>
            <person name="Bezanilla M."/>
            <person name="Blankenship R."/>
            <person name="Cho S.H."/>
            <person name="Dutcher S."/>
            <person name="Estelle M."/>
            <person name="Fawcett J.A."/>
            <person name="Gundlach H."/>
            <person name="Hanada K."/>
            <person name="Heyl A."/>
            <person name="Hicks K.A."/>
            <person name="Hugh J."/>
            <person name="Lohr M."/>
            <person name="Mayer K."/>
            <person name="Melkozernov A."/>
            <person name="Murata T."/>
            <person name="Nelson D."/>
            <person name="Pils B."/>
            <person name="Prigge M."/>
            <person name="Reiss B."/>
            <person name="Renner T."/>
            <person name="Rombauts S."/>
            <person name="Rushton P."/>
            <person name="Sanderfoot A."/>
            <person name="Schween G."/>
            <person name="Shiu S.-H."/>
            <person name="Stueber K."/>
            <person name="Theodoulou F.L."/>
            <person name="Tu H."/>
            <person name="Van de Peer Y."/>
            <person name="Verrier P.J."/>
            <person name="Waters E."/>
            <person name="Wood A."/>
            <person name="Yang L."/>
            <person name="Cove D."/>
            <person name="Cuming A."/>
            <person name="Hasebe M."/>
            <person name="Lucas S."/>
            <person name="Mishler D.B."/>
            <person name="Reski R."/>
            <person name="Grigoriev I."/>
            <person name="Quatrano R.S."/>
            <person name="Boore J.L."/>
        </authorList>
    </citation>
    <scope>NUCLEOTIDE SEQUENCE [LARGE SCALE GENOMIC DNA]</scope>
    <source>
        <strain evidence="10 11">cv. Gransden 2004</strain>
    </source>
</reference>
<dbReference type="Gene3D" id="3.10.20.90">
    <property type="entry name" value="Phosphatidylinositol 3-kinase Catalytic Subunit, Chain A, domain 1"/>
    <property type="match status" value="2"/>
</dbReference>
<dbReference type="SMART" id="SM00213">
    <property type="entry name" value="UBQ"/>
    <property type="match status" value="2"/>
</dbReference>
<dbReference type="PANTHER" id="PTHR45800:SF4">
    <property type="entry name" value="PHOSPHATIDYLINOSITOL 4-KINASE GAMMA 3"/>
    <property type="match status" value="1"/>
</dbReference>
<organism evidence="9">
    <name type="scientific">Physcomitrium patens</name>
    <name type="common">Spreading-leaved earth moss</name>
    <name type="synonym">Physcomitrella patens</name>
    <dbReference type="NCBI Taxonomy" id="3218"/>
    <lineage>
        <taxon>Eukaryota</taxon>
        <taxon>Viridiplantae</taxon>
        <taxon>Streptophyta</taxon>
        <taxon>Embryophyta</taxon>
        <taxon>Bryophyta</taxon>
        <taxon>Bryophytina</taxon>
        <taxon>Bryopsida</taxon>
        <taxon>Funariidae</taxon>
        <taxon>Funariales</taxon>
        <taxon>Funariaceae</taxon>
        <taxon>Physcomitrium</taxon>
    </lineage>
</organism>
<keyword evidence="6" id="KW-0067">ATP-binding</keyword>
<evidence type="ECO:0000259" key="8">
    <source>
        <dbReference type="PROSITE" id="PS50290"/>
    </source>
</evidence>
<dbReference type="RefSeq" id="XP_024384009.1">
    <property type="nucleotide sequence ID" value="XM_024528241.2"/>
</dbReference>
<dbReference type="STRING" id="3218.A0A2K1K3F5"/>
<evidence type="ECO:0000313" key="9">
    <source>
        <dbReference type="EMBL" id="PNR48313.1"/>
    </source>
</evidence>
<dbReference type="InterPro" id="IPR019956">
    <property type="entry name" value="Ubiquitin_dom"/>
</dbReference>
<feature type="domain" description="Ubiquitin-like" evidence="7">
    <location>
        <begin position="28"/>
        <end position="100"/>
    </location>
</feature>
<dbReference type="SUPFAM" id="SSF54236">
    <property type="entry name" value="Ubiquitin-like"/>
    <property type="match status" value="2"/>
</dbReference>
<dbReference type="InterPro" id="IPR029071">
    <property type="entry name" value="Ubiquitin-like_domsf"/>
</dbReference>